<name>A0A0C9TKT8_SPHS4</name>
<dbReference type="AlphaFoldDB" id="A0A0C9TKT8"/>
<dbReference type="Proteomes" id="UP000054279">
    <property type="component" value="Unassembled WGS sequence"/>
</dbReference>
<accession>A0A0C9TKT8</accession>
<dbReference type="HOGENOM" id="CLU_3143953_0_0_1"/>
<evidence type="ECO:0000313" key="1">
    <source>
        <dbReference type="EMBL" id="KIJ30393.1"/>
    </source>
</evidence>
<sequence length="49" mass="5401">MLPSVSQGMFPSALYLGLTAPSALPQRIFILRFNVPPLIHLRVSLDYCG</sequence>
<gene>
    <name evidence="1" type="ORF">M422DRAFT_783990</name>
</gene>
<keyword evidence="2" id="KW-1185">Reference proteome</keyword>
<reference evidence="1 2" key="1">
    <citation type="submission" date="2014-06" db="EMBL/GenBank/DDBJ databases">
        <title>Evolutionary Origins and Diversification of the Mycorrhizal Mutualists.</title>
        <authorList>
            <consortium name="DOE Joint Genome Institute"/>
            <consortium name="Mycorrhizal Genomics Consortium"/>
            <person name="Kohler A."/>
            <person name="Kuo A."/>
            <person name="Nagy L.G."/>
            <person name="Floudas D."/>
            <person name="Copeland A."/>
            <person name="Barry K.W."/>
            <person name="Cichocki N."/>
            <person name="Veneault-Fourrey C."/>
            <person name="LaButti K."/>
            <person name="Lindquist E.A."/>
            <person name="Lipzen A."/>
            <person name="Lundell T."/>
            <person name="Morin E."/>
            <person name="Murat C."/>
            <person name="Riley R."/>
            <person name="Ohm R."/>
            <person name="Sun H."/>
            <person name="Tunlid A."/>
            <person name="Henrissat B."/>
            <person name="Grigoriev I.V."/>
            <person name="Hibbett D.S."/>
            <person name="Martin F."/>
        </authorList>
    </citation>
    <scope>NUCLEOTIDE SEQUENCE [LARGE SCALE GENOMIC DNA]</scope>
    <source>
        <strain evidence="1 2">SS14</strain>
    </source>
</reference>
<dbReference type="EMBL" id="KN837262">
    <property type="protein sequence ID" value="KIJ30393.1"/>
    <property type="molecule type" value="Genomic_DNA"/>
</dbReference>
<organism evidence="1 2">
    <name type="scientific">Sphaerobolus stellatus (strain SS14)</name>
    <dbReference type="NCBI Taxonomy" id="990650"/>
    <lineage>
        <taxon>Eukaryota</taxon>
        <taxon>Fungi</taxon>
        <taxon>Dikarya</taxon>
        <taxon>Basidiomycota</taxon>
        <taxon>Agaricomycotina</taxon>
        <taxon>Agaricomycetes</taxon>
        <taxon>Phallomycetidae</taxon>
        <taxon>Geastrales</taxon>
        <taxon>Sphaerobolaceae</taxon>
        <taxon>Sphaerobolus</taxon>
    </lineage>
</organism>
<protein>
    <submittedName>
        <fullName evidence="1">Uncharacterized protein</fullName>
    </submittedName>
</protein>
<evidence type="ECO:0000313" key="2">
    <source>
        <dbReference type="Proteomes" id="UP000054279"/>
    </source>
</evidence>
<proteinExistence type="predicted"/>